<evidence type="ECO:0000313" key="11">
    <source>
        <dbReference type="Proteomes" id="UP001303532"/>
    </source>
</evidence>
<dbReference type="Proteomes" id="UP001303532">
    <property type="component" value="Chromosome"/>
</dbReference>
<dbReference type="RefSeq" id="WP_323693520.1">
    <property type="nucleotide sequence ID" value="NZ_CP116341.1"/>
</dbReference>
<evidence type="ECO:0000259" key="9">
    <source>
        <dbReference type="PROSITE" id="PS51379"/>
    </source>
</evidence>
<evidence type="ECO:0000313" key="10">
    <source>
        <dbReference type="EMBL" id="WOV85930.1"/>
    </source>
</evidence>
<dbReference type="SUPFAM" id="SSF54862">
    <property type="entry name" value="4Fe-4S ferredoxins"/>
    <property type="match status" value="1"/>
</dbReference>
<dbReference type="PANTHER" id="PTHR30002">
    <property type="entry name" value="EPOXYQUEUOSINE REDUCTASE"/>
    <property type="match status" value="1"/>
</dbReference>
<dbReference type="InterPro" id="IPR004453">
    <property type="entry name" value="QueG"/>
</dbReference>
<dbReference type="SMART" id="SM00567">
    <property type="entry name" value="EZ_HEAT"/>
    <property type="match status" value="2"/>
</dbReference>
<dbReference type="PANTHER" id="PTHR30002:SF4">
    <property type="entry name" value="EPOXYQUEUOSINE REDUCTASE"/>
    <property type="match status" value="1"/>
</dbReference>
<keyword evidence="3" id="KW-0819">tRNA processing</keyword>
<dbReference type="PROSITE" id="PS51379">
    <property type="entry name" value="4FE4S_FER_2"/>
    <property type="match status" value="1"/>
</dbReference>
<keyword evidence="8" id="KW-0411">Iron-sulfur</keyword>
<evidence type="ECO:0000256" key="2">
    <source>
        <dbReference type="ARBA" id="ARBA00022490"/>
    </source>
</evidence>
<evidence type="ECO:0000256" key="4">
    <source>
        <dbReference type="ARBA" id="ARBA00022723"/>
    </source>
</evidence>
<evidence type="ECO:0000256" key="1">
    <source>
        <dbReference type="ARBA" id="ARBA00022485"/>
    </source>
</evidence>
<dbReference type="Gene3D" id="1.25.10.10">
    <property type="entry name" value="Leucine-rich Repeat Variant"/>
    <property type="match status" value="1"/>
</dbReference>
<keyword evidence="7" id="KW-0408">Iron</keyword>
<accession>A0ABZ0KZX2</accession>
<name>A0ABZ0KZX2_9BACL</name>
<gene>
    <name evidence="10" type="primary">queG</name>
    <name evidence="10" type="ORF">PGH26_11590</name>
</gene>
<keyword evidence="4" id="KW-0479">Metal-binding</keyword>
<dbReference type="InterPro" id="IPR016024">
    <property type="entry name" value="ARM-type_fold"/>
</dbReference>
<dbReference type="SUPFAM" id="SSF48371">
    <property type="entry name" value="ARM repeat"/>
    <property type="match status" value="1"/>
</dbReference>
<dbReference type="InterPro" id="IPR013542">
    <property type="entry name" value="QueG_DUF1730"/>
</dbReference>
<protein>
    <submittedName>
        <fullName evidence="10">tRNA epoxyqueuosine(34) reductase QueG</fullName>
        <ecNumber evidence="10">1.17.99.6</ecNumber>
    </submittedName>
</protein>
<dbReference type="PROSITE" id="PS00198">
    <property type="entry name" value="4FE4S_FER_1"/>
    <property type="match status" value="1"/>
</dbReference>
<dbReference type="Pfam" id="PF08331">
    <property type="entry name" value="QueG_DUF1730"/>
    <property type="match status" value="1"/>
</dbReference>
<keyword evidence="11" id="KW-1185">Reference proteome</keyword>
<evidence type="ECO:0000256" key="6">
    <source>
        <dbReference type="ARBA" id="ARBA00023002"/>
    </source>
</evidence>
<keyword evidence="1" id="KW-0004">4Fe-4S</keyword>
<evidence type="ECO:0000256" key="5">
    <source>
        <dbReference type="ARBA" id="ARBA00022785"/>
    </source>
</evidence>
<keyword evidence="6 10" id="KW-0560">Oxidoreductase</keyword>
<keyword evidence="5" id="KW-0671">Queuosine biosynthesis</keyword>
<dbReference type="Gene3D" id="3.30.70.20">
    <property type="match status" value="1"/>
</dbReference>
<dbReference type="InterPro" id="IPR011989">
    <property type="entry name" value="ARM-like"/>
</dbReference>
<evidence type="ECO:0000256" key="3">
    <source>
        <dbReference type="ARBA" id="ARBA00022694"/>
    </source>
</evidence>
<proteinExistence type="predicted"/>
<keyword evidence="2" id="KW-0963">Cytoplasm</keyword>
<dbReference type="InterPro" id="IPR017896">
    <property type="entry name" value="4Fe4S_Fe-S-bd"/>
</dbReference>
<evidence type="ECO:0000256" key="7">
    <source>
        <dbReference type="ARBA" id="ARBA00023004"/>
    </source>
</evidence>
<evidence type="ECO:0000256" key="8">
    <source>
        <dbReference type="ARBA" id="ARBA00023014"/>
    </source>
</evidence>
<dbReference type="InterPro" id="IPR017900">
    <property type="entry name" value="4Fe4S_Fe_S_CS"/>
</dbReference>
<dbReference type="Pfam" id="PF13646">
    <property type="entry name" value="HEAT_2"/>
    <property type="match status" value="1"/>
</dbReference>
<sequence length="379" mass="42421">MNIAQLQKDLVAYALEIGVDKIGFTTAAPFLELKNRLKRQQDLGYQSGFEESDVEKRTEPALLLDRAESIISIAVAYPSKMTDAPKGKKGERRGMFCRASWGTDYHTVLREKLALLEEFLHERSSEVKTRSMVDTGELADRAVAERAGIGWSAKNCSIITPEFGSYVYLGEMITNLPFEPDVPMENQCGECTLCLDACPTGALIQGGQLNAQRCIAFLTQTKQPIPEEFRKEVGNRIYGCDTCQTVCPKNKRKYNLDQESFVPEAELVKPLLQPILKLSNLQFKETFGHMSGSWRGKNPIQRNAILALAHFKEEAAIPDLVELLETDPRPMIRHTCAWAIGEIGSETGRLTLERVVETETEDTVVEEIKKAVMKMAVTE</sequence>
<dbReference type="Pfam" id="PF13484">
    <property type="entry name" value="Fer4_16"/>
    <property type="match status" value="1"/>
</dbReference>
<feature type="domain" description="4Fe-4S ferredoxin-type" evidence="9">
    <location>
        <begin position="178"/>
        <end position="208"/>
    </location>
</feature>
<dbReference type="EC" id="1.17.99.6" evidence="10"/>
<dbReference type="EMBL" id="CP116341">
    <property type="protein sequence ID" value="WOV85930.1"/>
    <property type="molecule type" value="Genomic_DNA"/>
</dbReference>
<dbReference type="NCBIfam" id="TIGR00276">
    <property type="entry name" value="tRNA epoxyqueuosine(34) reductase QueG"/>
    <property type="match status" value="1"/>
</dbReference>
<organism evidence="10 11">
    <name type="scientific">Sporosarcina jeotgali</name>
    <dbReference type="NCBI Taxonomy" id="3020056"/>
    <lineage>
        <taxon>Bacteria</taxon>
        <taxon>Bacillati</taxon>
        <taxon>Bacillota</taxon>
        <taxon>Bacilli</taxon>
        <taxon>Bacillales</taxon>
        <taxon>Caryophanaceae</taxon>
        <taxon>Sporosarcina</taxon>
    </lineage>
</organism>
<dbReference type="GO" id="GO:0052693">
    <property type="term" value="F:epoxyqueuosine reductase activity"/>
    <property type="evidence" value="ECO:0007669"/>
    <property type="project" value="UniProtKB-EC"/>
</dbReference>
<dbReference type="InterPro" id="IPR004155">
    <property type="entry name" value="PBS_lyase_HEAT"/>
</dbReference>
<reference evidence="10 11" key="1">
    <citation type="submission" date="2023-01" db="EMBL/GenBank/DDBJ databases">
        <title>Sporosarcina sp. nov., isolated from Korean tranditional fermented seafood 'Jeotgal'.</title>
        <authorList>
            <person name="Yang A.-I."/>
        </authorList>
    </citation>
    <scope>NUCLEOTIDE SEQUENCE [LARGE SCALE GENOMIC DNA]</scope>
    <source>
        <strain evidence="10 11">B2O-1</strain>
    </source>
</reference>